<evidence type="ECO:0000256" key="2">
    <source>
        <dbReference type="ARBA" id="ARBA00009141"/>
    </source>
</evidence>
<dbReference type="InterPro" id="IPR011042">
    <property type="entry name" value="6-blade_b-propeller_TolB-like"/>
</dbReference>
<dbReference type="PANTHER" id="PTHR13460:SF0">
    <property type="entry name" value="MALECTIN"/>
    <property type="match status" value="1"/>
</dbReference>
<proteinExistence type="inferred from homology"/>
<dbReference type="EMBL" id="FMZX01000031">
    <property type="protein sequence ID" value="SDE37760.1"/>
    <property type="molecule type" value="Genomic_DNA"/>
</dbReference>
<keyword evidence="8" id="KW-0325">Glycoprotein</keyword>
<dbReference type="Gene3D" id="2.60.120.430">
    <property type="entry name" value="Galactose-binding lectin"/>
    <property type="match status" value="1"/>
</dbReference>
<dbReference type="InterPro" id="IPR008979">
    <property type="entry name" value="Galactose-bd-like_sf"/>
</dbReference>
<feature type="domain" description="Malectin" evidence="10">
    <location>
        <begin position="1223"/>
        <end position="1354"/>
    </location>
</feature>
<feature type="non-terminal residue" evidence="11">
    <location>
        <position position="1356"/>
    </location>
</feature>
<evidence type="ECO:0000256" key="6">
    <source>
        <dbReference type="ARBA" id="ARBA00022989"/>
    </source>
</evidence>
<dbReference type="InterPro" id="IPR011041">
    <property type="entry name" value="Quinoprot_gluc/sorb_DH_b-prop"/>
</dbReference>
<dbReference type="RefSeq" id="WP_218128056.1">
    <property type="nucleotide sequence ID" value="NZ_FMZX01000031.1"/>
</dbReference>
<evidence type="ECO:0000256" key="7">
    <source>
        <dbReference type="ARBA" id="ARBA00023136"/>
    </source>
</evidence>
<dbReference type="SUPFAM" id="SSF50952">
    <property type="entry name" value="Soluble quinoprotein glucose dehydrogenase"/>
    <property type="match status" value="1"/>
</dbReference>
<gene>
    <name evidence="11" type="ORF">SAMN04487779_103127</name>
</gene>
<name>A0A1G7CGA3_9PROT</name>
<evidence type="ECO:0000313" key="12">
    <source>
        <dbReference type="Proteomes" id="UP000198925"/>
    </source>
</evidence>
<keyword evidence="7" id="KW-0472">Membrane</keyword>
<keyword evidence="9" id="KW-0119">Carbohydrate metabolism</keyword>
<dbReference type="GO" id="GO:0016020">
    <property type="term" value="C:membrane"/>
    <property type="evidence" value="ECO:0007669"/>
    <property type="project" value="TreeGrafter"/>
</dbReference>
<evidence type="ECO:0000256" key="9">
    <source>
        <dbReference type="ARBA" id="ARBA00023277"/>
    </source>
</evidence>
<organism evidence="11 12">
    <name type="scientific">Belnapia rosea</name>
    <dbReference type="NCBI Taxonomy" id="938405"/>
    <lineage>
        <taxon>Bacteria</taxon>
        <taxon>Pseudomonadati</taxon>
        <taxon>Pseudomonadota</taxon>
        <taxon>Alphaproteobacteria</taxon>
        <taxon>Acetobacterales</taxon>
        <taxon>Roseomonadaceae</taxon>
        <taxon>Belnapia</taxon>
    </lineage>
</organism>
<evidence type="ECO:0000256" key="3">
    <source>
        <dbReference type="ARBA" id="ARBA00022692"/>
    </source>
</evidence>
<dbReference type="STRING" id="938405.SAMN02927895_05219"/>
<protein>
    <submittedName>
        <fullName evidence="11">Di-glucose binding within endoplasmic reticulum</fullName>
    </submittedName>
</protein>
<dbReference type="InterPro" id="IPR039155">
    <property type="entry name" value="MLEC"/>
</dbReference>
<reference evidence="11 12" key="1">
    <citation type="submission" date="2016-10" db="EMBL/GenBank/DDBJ databases">
        <authorList>
            <person name="de Groot N.N."/>
        </authorList>
    </citation>
    <scope>NUCLEOTIDE SEQUENCE [LARGE SCALE GENOMIC DNA]</scope>
    <source>
        <strain evidence="11 12">CPCC 100156</strain>
    </source>
</reference>
<dbReference type="Proteomes" id="UP000198925">
    <property type="component" value="Unassembled WGS sequence"/>
</dbReference>
<comment type="similarity">
    <text evidence="2">Belongs to the malectin family.</text>
</comment>
<keyword evidence="12" id="KW-1185">Reference proteome</keyword>
<dbReference type="Pfam" id="PF11721">
    <property type="entry name" value="Malectin"/>
    <property type="match status" value="1"/>
</dbReference>
<dbReference type="SUPFAM" id="SSF49785">
    <property type="entry name" value="Galactose-binding domain-like"/>
    <property type="match status" value="1"/>
</dbReference>
<evidence type="ECO:0000256" key="4">
    <source>
        <dbReference type="ARBA" id="ARBA00022729"/>
    </source>
</evidence>
<comment type="subcellular location">
    <subcellularLocation>
        <location evidence="1">Endoplasmic reticulum membrane</location>
        <topology evidence="1">Single-pass type I membrane protein</topology>
    </subcellularLocation>
</comment>
<dbReference type="GO" id="GO:0030246">
    <property type="term" value="F:carbohydrate binding"/>
    <property type="evidence" value="ECO:0007669"/>
    <property type="project" value="InterPro"/>
</dbReference>
<evidence type="ECO:0000256" key="5">
    <source>
        <dbReference type="ARBA" id="ARBA00022824"/>
    </source>
</evidence>
<keyword evidence="6" id="KW-1133">Transmembrane helix</keyword>
<evidence type="ECO:0000259" key="10">
    <source>
        <dbReference type="Pfam" id="PF11721"/>
    </source>
</evidence>
<evidence type="ECO:0000313" key="11">
    <source>
        <dbReference type="EMBL" id="SDE37760.1"/>
    </source>
</evidence>
<keyword evidence="4" id="KW-0732">Signal</keyword>
<accession>A0A1G7CGA3</accession>
<evidence type="ECO:0000256" key="8">
    <source>
        <dbReference type="ARBA" id="ARBA00023180"/>
    </source>
</evidence>
<evidence type="ECO:0000256" key="1">
    <source>
        <dbReference type="ARBA" id="ARBA00004115"/>
    </source>
</evidence>
<dbReference type="InterPro" id="IPR021720">
    <property type="entry name" value="Malectin_dom"/>
</dbReference>
<sequence>MVNFEQSQLNASIVNPTSLQFGPDGRLYASQVDGTIKAFSVAVTPTGGYAVTSTETINLVKQMPNHNDDGAFNSSITSRQVTGILVTGTAANPILYVSSSDPRIGAGTAQNDTGLDTNSGILSRLTWTGSAWSKQDLVVGLPRSEENHAVNGMQIDPATGHLLLTVGGNTNVGAPSANFAYLSEYAYSSSIVSIDLQKVDALPSTVYRGQTYKYILPTVNDPSRTDGPNGVDVVAAGQPEVFGGNDGLNQARLTADSPVQIYSTGYRNIFDIAFTQSGKMYGVDNSGNPTWGGTPIYRQANGTFSTVPNDDVTNRVNNGTGSINKAPLHWIEQDYYGGHVNPIRANPDGAGLYDANNILLPLPTDWPPVPLAMANPVEGYYLPPEQSRAALLPSSLETPVNLRGELTTFLGSVNGIDDYRAAAFGGEMTGDLVAASLNEDFIYRVDLASDGKSVLGVTNLTPNGVLGGGSALDVHAAPESGPFAGTLWVASYGGGITVLKPNASTSPPPSGDTDGDGLSDIVDRFGEDPDNGTTTVLQGGATLTWGFSQNQPHPGPADSIYNVGFTGVMTNELVSYKQQYVPTRVVAGGAASGILLQGITEGSAYTSRNNQLDAYQFGVEIAPAVDTFTVTTRMDNPFEATTPANYQNIGFFIGTGDQANYLKIVAGATDLNGVANAPTIEVVFESNNQVVSQQKISVPVFGGSLPLTSLDNIALSLKVDPDTGLVTPGWTVTRGATSGSTGTVVNGSGVPIQVTGALLEALAGTYAVPTGTGTDVPSALAVGLISTSSGPGAPFDATWNSVSITSTAESPVGTAGAARLTVTPNGALDVSTFDPNTLRLENLSTSGRNLTQLRIDLNSAILPDGAFFDPAQAGGSSGKPFTIDSTVGAFTATATYADGSATLGYRQLVVNLTDFNPGETLGFSIDIDPDSMRGYPQSVTPGAVSGAELAGTHVTYVFADGTQQVVDLFGSGVAQAEATSRTSPAAAPTVTIGGVSSGNVSVPFTDSNVIVSGTPGSRVRVEVMAVEQQVVSSTDPYQGNSATQVTYQTVTLDAEGRAAAVVDVLPNRVMVVAAAEVDAQGVVVSAVSSPLRVIQAQGSDTTPPSAAGVAADLSAANQTHTVAVTYSDPSGIALASIGTGDITVTGGANPVTVTGVTTQGSGNQVVATYTLASGTDGFTAADNGTYTVALAGGAVADSRGNATTAATLDTFVVNIGSTAPAARAINTGGAAYTDADTGTQYAADTATAPNPALVGASTVRTTTAAIANTNDDSFFQSYRFGKDFGYNIALPNGTYTVELDFIETFFTSAGQRRFDVQLEGQEVISNLDLFTAAGGINTAYIATRTVSVTDGQLNLR</sequence>
<keyword evidence="5" id="KW-0256">Endoplasmic reticulum</keyword>
<dbReference type="PANTHER" id="PTHR13460">
    <property type="match status" value="1"/>
</dbReference>
<dbReference type="Gene3D" id="2.120.10.30">
    <property type="entry name" value="TolB, C-terminal domain"/>
    <property type="match status" value="1"/>
</dbReference>
<keyword evidence="3" id="KW-0812">Transmembrane</keyword>